<evidence type="ECO:0000313" key="3">
    <source>
        <dbReference type="EMBL" id="BBH91925.1"/>
    </source>
</evidence>
<dbReference type="InterPro" id="IPR002109">
    <property type="entry name" value="Glutaredoxin"/>
</dbReference>
<dbReference type="InterPro" id="IPR006660">
    <property type="entry name" value="Arsenate_reductase-like"/>
</dbReference>
<name>A0A455T0J1_9CHLR</name>
<dbReference type="GO" id="GO:0045454">
    <property type="term" value="P:cell redox homeostasis"/>
    <property type="evidence" value="ECO:0007669"/>
    <property type="project" value="TreeGrafter"/>
</dbReference>
<dbReference type="PROSITE" id="PS51354">
    <property type="entry name" value="GLUTAREDOXIN_2"/>
    <property type="match status" value="1"/>
</dbReference>
<dbReference type="InterPro" id="IPR051548">
    <property type="entry name" value="Grx-like_ET"/>
</dbReference>
<protein>
    <submittedName>
        <fullName evidence="3">NrdH-redoxin</fullName>
    </submittedName>
</protein>
<gene>
    <name evidence="3" type="ORF">KTA_01240</name>
</gene>
<dbReference type="AlphaFoldDB" id="A0A455T0J1"/>
<accession>A0A455T0J1</accession>
<comment type="similarity">
    <text evidence="1">Belongs to the ArsC family.</text>
</comment>
<dbReference type="CDD" id="cd02976">
    <property type="entry name" value="NrdH"/>
    <property type="match status" value="1"/>
</dbReference>
<dbReference type="Gene3D" id="3.40.30.10">
    <property type="entry name" value="Glutaredoxin"/>
    <property type="match status" value="1"/>
</dbReference>
<dbReference type="InterPro" id="IPR036249">
    <property type="entry name" value="Thioredoxin-like_sf"/>
</dbReference>
<dbReference type="NCBIfam" id="TIGR02200">
    <property type="entry name" value="GlrX_actino"/>
    <property type="match status" value="1"/>
</dbReference>
<dbReference type="InterPro" id="IPR011915">
    <property type="entry name" value="GlrX_actino"/>
</dbReference>
<evidence type="ECO:0000256" key="1">
    <source>
        <dbReference type="PROSITE-ProRule" id="PRU01282"/>
    </source>
</evidence>
<dbReference type="GO" id="GO:0009055">
    <property type="term" value="F:electron transfer activity"/>
    <property type="evidence" value="ECO:0007669"/>
    <property type="project" value="TreeGrafter"/>
</dbReference>
<sequence>MERHATASTIAQQQIKVYATSWCGDCRRAKRWLDEHHIAYDYIDIEKDEQAAAYVMQVNGGLRSVPTIVFPDGTILVEPSNRELAQKFGLS</sequence>
<proteinExistence type="inferred from homology"/>
<dbReference type="EMBL" id="AP019377">
    <property type="protein sequence ID" value="BBH91925.1"/>
    <property type="molecule type" value="Genomic_DNA"/>
</dbReference>
<dbReference type="PROSITE" id="PS51353">
    <property type="entry name" value="ARSC"/>
    <property type="match status" value="1"/>
</dbReference>
<feature type="domain" description="Glutaredoxin" evidence="2">
    <location>
        <begin position="15"/>
        <end position="70"/>
    </location>
</feature>
<organism evidence="3">
    <name type="scientific">Thermogemmatispora argillosa</name>
    <dbReference type="NCBI Taxonomy" id="2045280"/>
    <lineage>
        <taxon>Bacteria</taxon>
        <taxon>Bacillati</taxon>
        <taxon>Chloroflexota</taxon>
        <taxon>Ktedonobacteria</taxon>
        <taxon>Thermogemmatisporales</taxon>
        <taxon>Thermogemmatisporaceae</taxon>
        <taxon>Thermogemmatispora</taxon>
    </lineage>
</organism>
<dbReference type="PANTHER" id="PTHR34386:SF1">
    <property type="entry name" value="GLUTAREDOXIN-LIKE PROTEIN NRDH"/>
    <property type="match status" value="1"/>
</dbReference>
<reference evidence="3" key="1">
    <citation type="submission" date="2018-12" db="EMBL/GenBank/DDBJ databases">
        <title>Novel natural products biosynthetic potential of the class Ktedonobacteria.</title>
        <authorList>
            <person name="Zheng Y."/>
            <person name="Saitou A."/>
            <person name="Wang C.M."/>
            <person name="Toyoda A."/>
            <person name="Minakuchi Y."/>
            <person name="Sekiguchi Y."/>
            <person name="Ueda K."/>
            <person name="Takano H."/>
            <person name="Sakai Y."/>
            <person name="Yokota A."/>
            <person name="Yabe S."/>
        </authorList>
    </citation>
    <scope>NUCLEOTIDE SEQUENCE</scope>
    <source>
        <strain evidence="3">A3-2</strain>
    </source>
</reference>
<evidence type="ECO:0000259" key="2">
    <source>
        <dbReference type="Pfam" id="PF00462"/>
    </source>
</evidence>
<dbReference type="PANTHER" id="PTHR34386">
    <property type="entry name" value="GLUTAREDOXIN"/>
    <property type="match status" value="1"/>
</dbReference>
<dbReference type="SUPFAM" id="SSF52833">
    <property type="entry name" value="Thioredoxin-like"/>
    <property type="match status" value="1"/>
</dbReference>
<dbReference type="Pfam" id="PF00462">
    <property type="entry name" value="Glutaredoxin"/>
    <property type="match status" value="1"/>
</dbReference>